<proteinExistence type="predicted"/>
<evidence type="ECO:0008006" key="4">
    <source>
        <dbReference type="Google" id="ProtNLM"/>
    </source>
</evidence>
<keyword evidence="1" id="KW-0732">Signal</keyword>
<accession>A0ABD2I957</accession>
<comment type="caution">
    <text evidence="2">The sequence shown here is derived from an EMBL/GenBank/DDBJ whole genome shotgun (WGS) entry which is preliminary data.</text>
</comment>
<gene>
    <name evidence="2" type="ORF">niasHT_039530</name>
</gene>
<sequence>MFNNFPSLCSAFVGFLLFFTAQFPKKVLGMICGAKALKYQMLEDISDDDGNGEKGEEKGKISNQKLEYLESECGSANVEECPTKIVVFVANLIEINLKGCEWDSAKSECVPNKEAKEFVSLGEGEKKKKRGKWRSKRKN</sequence>
<evidence type="ECO:0000256" key="1">
    <source>
        <dbReference type="SAM" id="SignalP"/>
    </source>
</evidence>
<keyword evidence="3" id="KW-1185">Reference proteome</keyword>
<feature type="signal peptide" evidence="1">
    <location>
        <begin position="1"/>
        <end position="29"/>
    </location>
</feature>
<dbReference type="EMBL" id="JBICBT010001303">
    <property type="protein sequence ID" value="KAL3073976.1"/>
    <property type="molecule type" value="Genomic_DNA"/>
</dbReference>
<protein>
    <recommendedName>
        <fullName evidence="4">Effector protein</fullName>
    </recommendedName>
</protein>
<dbReference type="Proteomes" id="UP001620626">
    <property type="component" value="Unassembled WGS sequence"/>
</dbReference>
<dbReference type="AlphaFoldDB" id="A0ABD2I957"/>
<reference evidence="2 3" key="1">
    <citation type="submission" date="2024-10" db="EMBL/GenBank/DDBJ databases">
        <authorList>
            <person name="Kim D."/>
        </authorList>
    </citation>
    <scope>NUCLEOTIDE SEQUENCE [LARGE SCALE GENOMIC DNA]</scope>
    <source>
        <strain evidence="2">BH-2024</strain>
    </source>
</reference>
<feature type="chain" id="PRO_5044816795" description="Effector protein" evidence="1">
    <location>
        <begin position="30"/>
        <end position="139"/>
    </location>
</feature>
<evidence type="ECO:0000313" key="3">
    <source>
        <dbReference type="Proteomes" id="UP001620626"/>
    </source>
</evidence>
<organism evidence="2 3">
    <name type="scientific">Heterodera trifolii</name>
    <dbReference type="NCBI Taxonomy" id="157864"/>
    <lineage>
        <taxon>Eukaryota</taxon>
        <taxon>Metazoa</taxon>
        <taxon>Ecdysozoa</taxon>
        <taxon>Nematoda</taxon>
        <taxon>Chromadorea</taxon>
        <taxon>Rhabditida</taxon>
        <taxon>Tylenchina</taxon>
        <taxon>Tylenchomorpha</taxon>
        <taxon>Tylenchoidea</taxon>
        <taxon>Heteroderidae</taxon>
        <taxon>Heteroderinae</taxon>
        <taxon>Heterodera</taxon>
    </lineage>
</organism>
<name>A0ABD2I957_9BILA</name>
<evidence type="ECO:0000313" key="2">
    <source>
        <dbReference type="EMBL" id="KAL3073976.1"/>
    </source>
</evidence>